<keyword evidence="6 10" id="KW-1133">Transmembrane helix</keyword>
<dbReference type="PRINTS" id="PR01900">
    <property type="entry name" value="YIDCPROTEIN"/>
</dbReference>
<keyword evidence="2" id="KW-0813">Transport</keyword>
<proteinExistence type="inferred from homology"/>
<reference evidence="12 13" key="1">
    <citation type="journal article" date="2014" name="BMC Genomics">
        <title>Comparison of environmental and isolate Sulfobacillus genomes reveals diverse carbon, sulfur, nitrogen, and hydrogen metabolisms.</title>
        <authorList>
            <person name="Justice N.B."/>
            <person name="Norman A."/>
            <person name="Brown C.T."/>
            <person name="Singh A."/>
            <person name="Thomas B.C."/>
            <person name="Banfield J.F."/>
        </authorList>
    </citation>
    <scope>NUCLEOTIDE SEQUENCE [LARGE SCALE GENOMIC DNA]</scope>
    <source>
        <strain evidence="12">AMDSBA4</strain>
    </source>
</reference>
<evidence type="ECO:0000256" key="5">
    <source>
        <dbReference type="ARBA" id="ARBA00022927"/>
    </source>
</evidence>
<evidence type="ECO:0000256" key="4">
    <source>
        <dbReference type="ARBA" id="ARBA00022692"/>
    </source>
</evidence>
<comment type="caution">
    <text evidence="12">The sequence shown here is derived from an EMBL/GenBank/DDBJ whole genome shotgun (WGS) entry which is preliminary data.</text>
</comment>
<dbReference type="NCBIfam" id="TIGR03592">
    <property type="entry name" value="yidC_oxa1_cterm"/>
    <property type="match status" value="1"/>
</dbReference>
<feature type="transmembrane region" description="Helical" evidence="10">
    <location>
        <begin position="171"/>
        <end position="196"/>
    </location>
</feature>
<dbReference type="GO" id="GO:0015031">
    <property type="term" value="P:protein transport"/>
    <property type="evidence" value="ECO:0007669"/>
    <property type="project" value="UniProtKB-KW"/>
</dbReference>
<comment type="similarity">
    <text evidence="9">Belongs to the OXA1/ALB3/YidC family.</text>
</comment>
<evidence type="ECO:0000256" key="10">
    <source>
        <dbReference type="SAM" id="Phobius"/>
    </source>
</evidence>
<dbReference type="Pfam" id="PF02096">
    <property type="entry name" value="60KD_IMP"/>
    <property type="match status" value="1"/>
</dbReference>
<dbReference type="PANTHER" id="PTHR12428">
    <property type="entry name" value="OXA1"/>
    <property type="match status" value="1"/>
</dbReference>
<dbReference type="InterPro" id="IPR001708">
    <property type="entry name" value="YidC/ALB3/OXA1/COX18"/>
</dbReference>
<evidence type="ECO:0000256" key="8">
    <source>
        <dbReference type="ARBA" id="ARBA00023186"/>
    </source>
</evidence>
<dbReference type="PANTHER" id="PTHR12428:SF65">
    <property type="entry name" value="CYTOCHROME C OXIDASE ASSEMBLY PROTEIN COX18, MITOCHONDRIAL"/>
    <property type="match status" value="1"/>
</dbReference>
<evidence type="ECO:0000313" key="12">
    <source>
        <dbReference type="EMBL" id="PSR33957.1"/>
    </source>
</evidence>
<gene>
    <name evidence="12" type="ORF">C7B46_07520</name>
</gene>
<evidence type="ECO:0000313" key="13">
    <source>
        <dbReference type="Proteomes" id="UP000242972"/>
    </source>
</evidence>
<dbReference type="InterPro" id="IPR047196">
    <property type="entry name" value="YidC_ALB_C"/>
</dbReference>
<keyword evidence="7 10" id="KW-0472">Membrane</keyword>
<evidence type="ECO:0000256" key="9">
    <source>
        <dbReference type="RuleBase" id="RU003945"/>
    </source>
</evidence>
<evidence type="ECO:0000256" key="6">
    <source>
        <dbReference type="ARBA" id="ARBA00022989"/>
    </source>
</evidence>
<keyword evidence="8" id="KW-0143">Chaperone</keyword>
<dbReference type="PRINTS" id="PR00701">
    <property type="entry name" value="60KDINNERMP"/>
</dbReference>
<accession>A0A2T2XHK7</accession>
<dbReference type="GO" id="GO:0005886">
    <property type="term" value="C:plasma membrane"/>
    <property type="evidence" value="ECO:0007669"/>
    <property type="project" value="UniProtKB-SubCell"/>
</dbReference>
<keyword evidence="4 9" id="KW-0812">Transmembrane</keyword>
<evidence type="ECO:0000259" key="11">
    <source>
        <dbReference type="Pfam" id="PF02096"/>
    </source>
</evidence>
<feature type="transmembrane region" description="Helical" evidence="10">
    <location>
        <begin position="27"/>
        <end position="48"/>
    </location>
</feature>
<evidence type="ECO:0000256" key="1">
    <source>
        <dbReference type="ARBA" id="ARBA00004651"/>
    </source>
</evidence>
<evidence type="ECO:0000256" key="7">
    <source>
        <dbReference type="ARBA" id="ARBA00023136"/>
    </source>
</evidence>
<dbReference type="EMBL" id="PXYW01000014">
    <property type="protein sequence ID" value="PSR33957.1"/>
    <property type="molecule type" value="Genomic_DNA"/>
</dbReference>
<dbReference type="Proteomes" id="UP000242972">
    <property type="component" value="Unassembled WGS sequence"/>
</dbReference>
<organism evidence="12 13">
    <name type="scientific">Sulfobacillus benefaciens</name>
    <dbReference type="NCBI Taxonomy" id="453960"/>
    <lineage>
        <taxon>Bacteria</taxon>
        <taxon>Bacillati</taxon>
        <taxon>Bacillota</taxon>
        <taxon>Clostridia</taxon>
        <taxon>Eubacteriales</taxon>
        <taxon>Clostridiales Family XVII. Incertae Sedis</taxon>
        <taxon>Sulfobacillus</taxon>
    </lineage>
</organism>
<protein>
    <submittedName>
        <fullName evidence="12">Stage III sporulation protein J family protein</fullName>
    </submittedName>
</protein>
<name>A0A2T2XHK7_9FIRM</name>
<evidence type="ECO:0000256" key="2">
    <source>
        <dbReference type="ARBA" id="ARBA00022448"/>
    </source>
</evidence>
<dbReference type="AlphaFoldDB" id="A0A2T2XHK7"/>
<evidence type="ECO:0000256" key="3">
    <source>
        <dbReference type="ARBA" id="ARBA00022475"/>
    </source>
</evidence>
<comment type="subcellular location">
    <subcellularLocation>
        <location evidence="1">Cell membrane</location>
        <topology evidence="1">Multi-pass membrane protein</topology>
    </subcellularLocation>
    <subcellularLocation>
        <location evidence="9">Membrane</location>
        <topology evidence="9">Multi-pass membrane protein</topology>
    </subcellularLocation>
</comment>
<dbReference type="GO" id="GO:0032977">
    <property type="term" value="F:membrane insertase activity"/>
    <property type="evidence" value="ECO:0007669"/>
    <property type="project" value="InterPro"/>
</dbReference>
<keyword evidence="3" id="KW-1003">Cell membrane</keyword>
<keyword evidence="5" id="KW-0653">Protein transport</keyword>
<sequence>MGGIWSGFLDIIRVAFEFFTHLAGGNYVIGIILLTLAVRVVLLPLGITQARSMQKMAKVGPRQRELQQKHKGNPKVLQEEIAKLYKEEGVNPASGCLPLLLQIPVMYGLFDVLRSFKYLPHHGLWIWQNLAVPDHTYVLPVLVAASTFFMQKQTMAMTPQQPGMEASQKMMLWMMPIIFGYVASKFPAGLSIYYVVSNLFQVVQTTILLRKPIDGATGGAPAKG</sequence>
<dbReference type="CDD" id="cd20070">
    <property type="entry name" value="5TM_YidC_Alb3"/>
    <property type="match status" value="1"/>
</dbReference>
<feature type="domain" description="Membrane insertase YidC/Oxa/ALB C-terminal" evidence="11">
    <location>
        <begin position="27"/>
        <end position="208"/>
    </location>
</feature>
<dbReference type="InterPro" id="IPR028055">
    <property type="entry name" value="YidC/Oxa/ALB_C"/>
</dbReference>
<dbReference type="GO" id="GO:0051205">
    <property type="term" value="P:protein insertion into membrane"/>
    <property type="evidence" value="ECO:0007669"/>
    <property type="project" value="TreeGrafter"/>
</dbReference>